<keyword evidence="1" id="KW-0175">Coiled coil</keyword>
<evidence type="ECO:0000313" key="5">
    <source>
        <dbReference type="Proteomes" id="UP000285301"/>
    </source>
</evidence>
<feature type="compositionally biased region" description="Low complexity" evidence="2">
    <location>
        <begin position="1"/>
        <end position="13"/>
    </location>
</feature>
<reference evidence="4 5" key="1">
    <citation type="journal article" date="2018" name="Gigascience">
        <title>Genomes of trombidid mites reveal novel predicted allergens and laterally-transferred genes associated with secondary metabolism.</title>
        <authorList>
            <person name="Dong X."/>
            <person name="Chaisiri K."/>
            <person name="Xia D."/>
            <person name="Armstrong S.D."/>
            <person name="Fang Y."/>
            <person name="Donnelly M.J."/>
            <person name="Kadowaki T."/>
            <person name="McGarry J.W."/>
            <person name="Darby A.C."/>
            <person name="Makepeace B.L."/>
        </authorList>
    </citation>
    <scope>NUCLEOTIDE SEQUENCE [LARGE SCALE GENOMIC DNA]</scope>
    <source>
        <strain evidence="4">UoL-WK</strain>
    </source>
</reference>
<dbReference type="EMBL" id="NCKU01000559">
    <property type="protein sequence ID" value="RWS15052.1"/>
    <property type="molecule type" value="Genomic_DNA"/>
</dbReference>
<sequence>VGGYDSSTSSANKSSDRKVQQLKDHVSEVSNIMQENINKILERGQRLEHLEDRSGKC</sequence>
<dbReference type="PANTHER" id="PTHR45701">
    <property type="entry name" value="SYNAPTOBREVIN FAMILY MEMBER"/>
    <property type="match status" value="1"/>
</dbReference>
<dbReference type="PRINTS" id="PR00219">
    <property type="entry name" value="SYNAPTOBREVN"/>
</dbReference>
<name>A0A3S4RE43_9ACAR</name>
<organism evidence="4 5">
    <name type="scientific">Dinothrombium tinctorium</name>
    <dbReference type="NCBI Taxonomy" id="1965070"/>
    <lineage>
        <taxon>Eukaryota</taxon>
        <taxon>Metazoa</taxon>
        <taxon>Ecdysozoa</taxon>
        <taxon>Arthropoda</taxon>
        <taxon>Chelicerata</taxon>
        <taxon>Arachnida</taxon>
        <taxon>Acari</taxon>
        <taxon>Acariformes</taxon>
        <taxon>Trombidiformes</taxon>
        <taxon>Prostigmata</taxon>
        <taxon>Anystina</taxon>
        <taxon>Parasitengona</taxon>
        <taxon>Trombidioidea</taxon>
        <taxon>Trombidiidae</taxon>
        <taxon>Dinothrombium</taxon>
    </lineage>
</organism>
<dbReference type="Gene3D" id="1.20.5.110">
    <property type="match status" value="1"/>
</dbReference>
<evidence type="ECO:0000313" key="4">
    <source>
        <dbReference type="EMBL" id="RWS15052.1"/>
    </source>
</evidence>
<feature type="domain" description="V-SNARE coiled-coil homology" evidence="3">
    <location>
        <begin position="18"/>
        <end position="57"/>
    </location>
</feature>
<dbReference type="GO" id="GO:0016020">
    <property type="term" value="C:membrane"/>
    <property type="evidence" value="ECO:0007669"/>
    <property type="project" value="InterPro"/>
</dbReference>
<evidence type="ECO:0000259" key="3">
    <source>
        <dbReference type="PROSITE" id="PS50892"/>
    </source>
</evidence>
<dbReference type="SUPFAM" id="SSF58038">
    <property type="entry name" value="SNARE fusion complex"/>
    <property type="match status" value="1"/>
</dbReference>
<comment type="caution">
    <text evidence="4">The sequence shown here is derived from an EMBL/GenBank/DDBJ whole genome shotgun (WGS) entry which is preliminary data.</text>
</comment>
<dbReference type="OrthoDB" id="6511117at2759"/>
<proteinExistence type="predicted"/>
<dbReference type="STRING" id="1965070.A0A3S4RE43"/>
<dbReference type="InterPro" id="IPR001388">
    <property type="entry name" value="Synaptobrevin-like"/>
</dbReference>
<dbReference type="AlphaFoldDB" id="A0A3S4RE43"/>
<evidence type="ECO:0000256" key="1">
    <source>
        <dbReference type="PROSITE-ProRule" id="PRU00290"/>
    </source>
</evidence>
<gene>
    <name evidence="4" type="ORF">B4U79_12110</name>
</gene>
<feature type="compositionally biased region" description="Basic and acidic residues" evidence="2">
    <location>
        <begin position="14"/>
        <end position="24"/>
    </location>
</feature>
<dbReference type="InterPro" id="IPR016444">
    <property type="entry name" value="Synaptobrevin/VAMP"/>
</dbReference>
<dbReference type="Proteomes" id="UP000285301">
    <property type="component" value="Unassembled WGS sequence"/>
</dbReference>
<evidence type="ECO:0000256" key="2">
    <source>
        <dbReference type="SAM" id="MobiDB-lite"/>
    </source>
</evidence>
<feature type="region of interest" description="Disordered" evidence="2">
    <location>
        <begin position="1"/>
        <end position="24"/>
    </location>
</feature>
<dbReference type="Pfam" id="PF00957">
    <property type="entry name" value="Synaptobrevin"/>
    <property type="match status" value="1"/>
</dbReference>
<dbReference type="InterPro" id="IPR042855">
    <property type="entry name" value="V_SNARE_CC"/>
</dbReference>
<accession>A0A3S4RE43</accession>
<protein>
    <submittedName>
        <fullName evidence="4">Synaptobrevin-like protein 1</fullName>
    </submittedName>
</protein>
<dbReference type="PROSITE" id="PS50892">
    <property type="entry name" value="V_SNARE"/>
    <property type="match status" value="1"/>
</dbReference>
<dbReference type="GO" id="GO:0016192">
    <property type="term" value="P:vesicle-mediated transport"/>
    <property type="evidence" value="ECO:0007669"/>
    <property type="project" value="InterPro"/>
</dbReference>
<keyword evidence="5" id="KW-1185">Reference proteome</keyword>
<feature type="non-terminal residue" evidence="4">
    <location>
        <position position="1"/>
    </location>
</feature>